<feature type="compositionally biased region" description="Low complexity" evidence="1">
    <location>
        <begin position="26"/>
        <end position="36"/>
    </location>
</feature>
<dbReference type="GO" id="GO:0004860">
    <property type="term" value="F:protein kinase inhibitor activity"/>
    <property type="evidence" value="ECO:0007669"/>
    <property type="project" value="TreeGrafter"/>
</dbReference>
<accession>G4YMD8</accession>
<name>G4YMD8_PHYSP</name>
<evidence type="ECO:0000313" key="2">
    <source>
        <dbReference type="EMBL" id="EGZ28268.1"/>
    </source>
</evidence>
<evidence type="ECO:0000313" key="3">
    <source>
        <dbReference type="Proteomes" id="UP000002640"/>
    </source>
</evidence>
<dbReference type="OMA" id="EFHTYRA"/>
<reference evidence="2 3" key="1">
    <citation type="journal article" date="2006" name="Science">
        <title>Phytophthora genome sequences uncover evolutionary origins and mechanisms of pathogenesis.</title>
        <authorList>
            <person name="Tyler B.M."/>
            <person name="Tripathy S."/>
            <person name="Zhang X."/>
            <person name="Dehal P."/>
            <person name="Jiang R.H."/>
            <person name="Aerts A."/>
            <person name="Arredondo F.D."/>
            <person name="Baxter L."/>
            <person name="Bensasson D."/>
            <person name="Beynon J.L."/>
            <person name="Chapman J."/>
            <person name="Damasceno C.M."/>
            <person name="Dorrance A.E."/>
            <person name="Dou D."/>
            <person name="Dickerman A.W."/>
            <person name="Dubchak I.L."/>
            <person name="Garbelotto M."/>
            <person name="Gijzen M."/>
            <person name="Gordon S.G."/>
            <person name="Govers F."/>
            <person name="Grunwald N.J."/>
            <person name="Huang W."/>
            <person name="Ivors K.L."/>
            <person name="Jones R.W."/>
            <person name="Kamoun S."/>
            <person name="Krampis K."/>
            <person name="Lamour K.H."/>
            <person name="Lee M.K."/>
            <person name="McDonald W.H."/>
            <person name="Medina M."/>
            <person name="Meijer H.J."/>
            <person name="Nordberg E.K."/>
            <person name="Maclean D.J."/>
            <person name="Ospina-Giraldo M.D."/>
            <person name="Morris P.F."/>
            <person name="Phuntumart V."/>
            <person name="Putnam N.H."/>
            <person name="Rash S."/>
            <person name="Rose J.K."/>
            <person name="Sakihama Y."/>
            <person name="Salamov A.A."/>
            <person name="Savidor A."/>
            <person name="Scheuring C.F."/>
            <person name="Smith B.M."/>
            <person name="Sobral B.W."/>
            <person name="Terry A."/>
            <person name="Torto-Alalibo T.A."/>
            <person name="Win J."/>
            <person name="Xu Z."/>
            <person name="Zhang H."/>
            <person name="Grigoriev I.V."/>
            <person name="Rokhsar D.S."/>
            <person name="Boore J.L."/>
        </authorList>
    </citation>
    <scope>NUCLEOTIDE SEQUENCE [LARGE SCALE GENOMIC DNA]</scope>
    <source>
        <strain evidence="2 3">P6497</strain>
    </source>
</reference>
<organism evidence="2 3">
    <name type="scientific">Phytophthora sojae (strain P6497)</name>
    <name type="common">Soybean stem and root rot agent</name>
    <name type="synonym">Phytophthora megasperma f. sp. glycines</name>
    <dbReference type="NCBI Taxonomy" id="1094619"/>
    <lineage>
        <taxon>Eukaryota</taxon>
        <taxon>Sar</taxon>
        <taxon>Stramenopiles</taxon>
        <taxon>Oomycota</taxon>
        <taxon>Peronosporomycetes</taxon>
        <taxon>Peronosporales</taxon>
        <taxon>Peronosporaceae</taxon>
        <taxon>Phytophthora</taxon>
    </lineage>
</organism>
<dbReference type="GeneID" id="20641030"/>
<dbReference type="STRING" id="1094619.G4YMD8"/>
<dbReference type="PANTHER" id="PTHR13507">
    <property type="entry name" value="PRKR-INTERACTING PROTEIN 1"/>
    <property type="match status" value="1"/>
</dbReference>
<dbReference type="InterPro" id="IPR009548">
    <property type="entry name" value="Prkrip1"/>
</dbReference>
<dbReference type="AlphaFoldDB" id="G4YMD8"/>
<dbReference type="EMBL" id="JH159151">
    <property type="protein sequence ID" value="EGZ28268.1"/>
    <property type="molecule type" value="Genomic_DNA"/>
</dbReference>
<proteinExistence type="predicted"/>
<dbReference type="PANTHER" id="PTHR13507:SF0">
    <property type="entry name" value="PRKR-INTERACTING PROTEIN 1"/>
    <property type="match status" value="1"/>
</dbReference>
<dbReference type="SMR" id="G4YMD8"/>
<evidence type="ECO:0000256" key="1">
    <source>
        <dbReference type="SAM" id="MobiDB-lite"/>
    </source>
</evidence>
<protein>
    <submittedName>
        <fullName evidence="2">Uncharacterized protein</fullName>
    </submittedName>
</protein>
<feature type="region of interest" description="Disordered" evidence="1">
    <location>
        <begin position="26"/>
        <end position="194"/>
    </location>
</feature>
<dbReference type="GO" id="GO:0019901">
    <property type="term" value="F:protein kinase binding"/>
    <property type="evidence" value="ECO:0007669"/>
    <property type="project" value="TreeGrafter"/>
</dbReference>
<dbReference type="Proteomes" id="UP000002640">
    <property type="component" value="Unassembled WGS sequence"/>
</dbReference>
<dbReference type="GO" id="GO:0005730">
    <property type="term" value="C:nucleolus"/>
    <property type="evidence" value="ECO:0007669"/>
    <property type="project" value="TreeGrafter"/>
</dbReference>
<feature type="compositionally biased region" description="Basic residues" evidence="1">
    <location>
        <begin position="114"/>
        <end position="126"/>
    </location>
</feature>
<dbReference type="GO" id="GO:0003725">
    <property type="term" value="F:double-stranded RNA binding"/>
    <property type="evidence" value="ECO:0007669"/>
    <property type="project" value="InterPro"/>
</dbReference>
<dbReference type="RefSeq" id="XP_009515543.1">
    <property type="nucleotide sequence ID" value="XM_009517248.1"/>
</dbReference>
<sequence length="194" mass="21797">MGRYTTVQTFSDQDAKGAAVAYNAASEPAAAPADGANESKDSSKLHINRVDNVSGSSAGAGSGDFHTYRAARRREMERVEAMEQRYKENKAQQEFEAKRKRSAEEFDAKMQKRAEKRRRRKERAKAKALDGVQEEHEEEQKEEKKEEEEDTTGSADKEKQVPETPGGVPEIPNDGSFLEKMLTLQKQKAESEEK</sequence>
<feature type="compositionally biased region" description="Basic and acidic residues" evidence="1">
    <location>
        <begin position="73"/>
        <end position="113"/>
    </location>
</feature>
<keyword evidence="3" id="KW-1185">Reference proteome</keyword>
<dbReference type="InParanoid" id="G4YMD8"/>
<gene>
    <name evidence="2" type="ORF">PHYSODRAFT_293850</name>
</gene>
<dbReference type="Pfam" id="PF06658">
    <property type="entry name" value="DUF1168"/>
    <property type="match status" value="1"/>
</dbReference>
<dbReference type="KEGG" id="psoj:PHYSODRAFT_293850"/>